<evidence type="ECO:0000256" key="1">
    <source>
        <dbReference type="SAM" id="Coils"/>
    </source>
</evidence>
<evidence type="ECO:0000259" key="2">
    <source>
        <dbReference type="PROSITE" id="PS51717"/>
    </source>
</evidence>
<feature type="domain" description="VLIG-type G" evidence="2">
    <location>
        <begin position="1"/>
        <end position="139"/>
    </location>
</feature>
<dbReference type="PANTHER" id="PTHR22796">
    <property type="entry name" value="URG4-RELATED"/>
    <property type="match status" value="1"/>
</dbReference>
<protein>
    <recommendedName>
        <fullName evidence="2">VLIG-type G domain-containing protein</fullName>
    </recommendedName>
</protein>
<feature type="non-terminal residue" evidence="3">
    <location>
        <position position="586"/>
    </location>
</feature>
<feature type="non-terminal residue" evidence="3">
    <location>
        <position position="1"/>
    </location>
</feature>
<accession>A0ABR3NS38</accession>
<name>A0ABR3NS38_9TELE</name>
<dbReference type="EMBL" id="JAYMGO010000003">
    <property type="protein sequence ID" value="KAL1279355.1"/>
    <property type="molecule type" value="Genomic_DNA"/>
</dbReference>
<dbReference type="PROSITE" id="PS51717">
    <property type="entry name" value="G_VLIG"/>
    <property type="match status" value="1"/>
</dbReference>
<dbReference type="InterPro" id="IPR030383">
    <property type="entry name" value="G_VLIG_dom"/>
</dbReference>
<gene>
    <name evidence="3" type="ORF">QQF64_026028</name>
</gene>
<keyword evidence="1" id="KW-0175">Coiled coil</keyword>
<evidence type="ECO:0000313" key="3">
    <source>
        <dbReference type="EMBL" id="KAL1279355.1"/>
    </source>
</evidence>
<dbReference type="Pfam" id="PF25974">
    <property type="entry name" value="URGCP_9th"/>
    <property type="match status" value="1"/>
</dbReference>
<dbReference type="Proteomes" id="UP001558613">
    <property type="component" value="Unassembled WGS sequence"/>
</dbReference>
<proteinExistence type="predicted"/>
<evidence type="ECO:0000313" key="4">
    <source>
        <dbReference type="Proteomes" id="UP001558613"/>
    </source>
</evidence>
<reference evidence="3 4" key="1">
    <citation type="submission" date="2023-09" db="EMBL/GenBank/DDBJ databases">
        <authorList>
            <person name="Wang M."/>
        </authorList>
    </citation>
    <scope>NUCLEOTIDE SEQUENCE [LARGE SCALE GENOMIC DNA]</scope>
    <source>
        <strain evidence="3">GT-2023</strain>
        <tissue evidence="3">Liver</tissue>
    </source>
</reference>
<dbReference type="PANTHER" id="PTHR22796:SF6">
    <property type="entry name" value="INTERFERON-INDUCED VERY LARGE GTPASE 1-RELATED"/>
    <property type="match status" value="1"/>
</dbReference>
<feature type="coiled-coil region" evidence="1">
    <location>
        <begin position="234"/>
        <end position="262"/>
    </location>
</feature>
<comment type="caution">
    <text evidence="3">The sequence shown here is derived from an EMBL/GenBank/DDBJ whole genome shotgun (WGS) entry which is preliminary data.</text>
</comment>
<keyword evidence="4" id="KW-1185">Reference proteome</keyword>
<organism evidence="3 4">
    <name type="scientific">Cirrhinus molitorella</name>
    <name type="common">mud carp</name>
    <dbReference type="NCBI Taxonomy" id="172907"/>
    <lineage>
        <taxon>Eukaryota</taxon>
        <taxon>Metazoa</taxon>
        <taxon>Chordata</taxon>
        <taxon>Craniata</taxon>
        <taxon>Vertebrata</taxon>
        <taxon>Euteleostomi</taxon>
        <taxon>Actinopterygii</taxon>
        <taxon>Neopterygii</taxon>
        <taxon>Teleostei</taxon>
        <taxon>Ostariophysi</taxon>
        <taxon>Cypriniformes</taxon>
        <taxon>Cyprinidae</taxon>
        <taxon>Labeoninae</taxon>
        <taxon>Labeonini</taxon>
        <taxon>Cirrhinus</taxon>
    </lineage>
</organism>
<sequence length="586" mass="69039">NPSEMQDILQIVVQAFMRMKKVRLNPSCVFVHQNVSDITAGEKNIDGRRRLQQTLDEMTKLAAKDEVYEAECFSDVIRFDVQNDVKYFAQLWEGSPPMAPPNPNYCENIQELKKTIMSHVSKSQGIMLKGLKEHIKDLSEALLNEQFLFSFRNTLEISAYRKLETEYSKWSWSLRSAMMETENKLHNQIENEAIHEVEDIDLQRELMKTSEEVKKKKSDFFEKYTDADILIQWKASFEIKIKELQENIVRETKKKLNEILQQRNLKKKIIAQRTQHENSLYEKSKELALKLKYKANDEETLMKEFDLFWEQSLKLIIRDTPVIKDTDIMRDASEMLSNIDEGHVDHQKNCSEHNDILSVTNYSEYIIYKQLSRNDIKEAANNHCARVKELSETQIGKLVTDVVQQTDKMIKLFNISKMGYNSSYIKQLIDCINTGVTEHEEGQVKYVFKNKFFIDLVLSICNRAKEMITDQHRLFREANDPVIYVEKKREEYFSIFQKYCHEATSTVIFGEIICQKLKEPIEQSVYKKTARALTDELRSNSESLNGNRSKLEKHILKTLAEEEDFNKYMNYIHNPRDHFKRFISDE</sequence>
<dbReference type="InterPro" id="IPR058641">
    <property type="entry name" value="GVIN1_dom"/>
</dbReference>
<dbReference type="Pfam" id="PF25683">
    <property type="entry name" value="URGCP_GTPase"/>
    <property type="match status" value="1"/>
</dbReference>